<accession>A0A0A9DL58</accession>
<name>A0A0A9DL58_ARUDO</name>
<evidence type="ECO:0000313" key="2">
    <source>
        <dbReference type="EMBL" id="JAD86400.1"/>
    </source>
</evidence>
<feature type="region of interest" description="Disordered" evidence="1">
    <location>
        <begin position="34"/>
        <end position="56"/>
    </location>
</feature>
<proteinExistence type="predicted"/>
<sequence>MVMPSREQSSSADAKSVRCHTIYTWLHRCLGRAHPDRQSSQNHPTAIQSHNGTLGL</sequence>
<protein>
    <submittedName>
        <fullName evidence="2">Uncharacterized protein</fullName>
    </submittedName>
</protein>
<organism evidence="2">
    <name type="scientific">Arundo donax</name>
    <name type="common">Giant reed</name>
    <name type="synonym">Donax arundinaceus</name>
    <dbReference type="NCBI Taxonomy" id="35708"/>
    <lineage>
        <taxon>Eukaryota</taxon>
        <taxon>Viridiplantae</taxon>
        <taxon>Streptophyta</taxon>
        <taxon>Embryophyta</taxon>
        <taxon>Tracheophyta</taxon>
        <taxon>Spermatophyta</taxon>
        <taxon>Magnoliopsida</taxon>
        <taxon>Liliopsida</taxon>
        <taxon>Poales</taxon>
        <taxon>Poaceae</taxon>
        <taxon>PACMAD clade</taxon>
        <taxon>Arundinoideae</taxon>
        <taxon>Arundineae</taxon>
        <taxon>Arundo</taxon>
    </lineage>
</organism>
<dbReference type="EMBL" id="GBRH01211495">
    <property type="protein sequence ID" value="JAD86400.1"/>
    <property type="molecule type" value="Transcribed_RNA"/>
</dbReference>
<evidence type="ECO:0000256" key="1">
    <source>
        <dbReference type="SAM" id="MobiDB-lite"/>
    </source>
</evidence>
<dbReference type="AlphaFoldDB" id="A0A0A9DL58"/>
<reference evidence="2" key="2">
    <citation type="journal article" date="2015" name="Data Brief">
        <title>Shoot transcriptome of the giant reed, Arundo donax.</title>
        <authorList>
            <person name="Barrero R.A."/>
            <person name="Guerrero F.D."/>
            <person name="Moolhuijzen P."/>
            <person name="Goolsby J.A."/>
            <person name="Tidwell J."/>
            <person name="Bellgard S.E."/>
            <person name="Bellgard M.I."/>
        </authorList>
    </citation>
    <scope>NUCLEOTIDE SEQUENCE</scope>
    <source>
        <tissue evidence="2">Shoot tissue taken approximately 20 cm above the soil surface</tissue>
    </source>
</reference>
<feature type="compositionally biased region" description="Polar residues" evidence="1">
    <location>
        <begin position="38"/>
        <end position="56"/>
    </location>
</feature>
<reference evidence="2" key="1">
    <citation type="submission" date="2014-09" db="EMBL/GenBank/DDBJ databases">
        <authorList>
            <person name="Magalhaes I.L.F."/>
            <person name="Oliveira U."/>
            <person name="Santos F.R."/>
            <person name="Vidigal T.H.D.A."/>
            <person name="Brescovit A.D."/>
            <person name="Santos A.J."/>
        </authorList>
    </citation>
    <scope>NUCLEOTIDE SEQUENCE</scope>
    <source>
        <tissue evidence="2">Shoot tissue taken approximately 20 cm above the soil surface</tissue>
    </source>
</reference>